<evidence type="ECO:0000256" key="4">
    <source>
        <dbReference type="ARBA" id="ARBA00023002"/>
    </source>
</evidence>
<sequence length="474" mass="53049">MSSPSAPAYELGFRSVDREFASRPLAVEGSIPEWLSGALIRNGPGKFEVGDERVNHWFDGLAMVRRYAFDDGAVRYTNRFLRTEAYENASDGQSVGEFATGGGGTRALFRWLRALGPPEPTDNACVHVARLGDEYVALTEAPRWVAFDPITLETRGEFGFEDDLETHLASAHLVVDEHRAETIGYGTEFGRPHQFHLYRVPHGEPERERIGSVTAEGPGYVHSVAVTAGYVVLVEVPLHISIRRALSPWTEGLLDMLEYRPERGTRIVAVDRETGAVAVDLVTEPFFTFHHVNAFETDGAIVMDLVEYEDDAIVHALSFDTLREDAFTAAPDGRFVRYRVDLDDGTVARRRLYDGGLELPTVPPAVRTRSYRYAYGQATDRRGANGLAKIDTERETATEWWERSVYVEEPRVVRRPDASAEDDGVVLAPALDTKRERSMLLVFDAATLEERARAYLPHAVPFGFHGRFFRDALE</sequence>
<dbReference type="GO" id="GO:0016491">
    <property type="term" value="F:oxidoreductase activity"/>
    <property type="evidence" value="ECO:0007669"/>
    <property type="project" value="UniProtKB-KW"/>
</dbReference>
<dbReference type="InterPro" id="IPR004294">
    <property type="entry name" value="Carotenoid_Oase"/>
</dbReference>
<reference evidence="6 7" key="1">
    <citation type="journal article" date="2014" name="Int. J. Syst. Evol. Microbiol.">
        <title>Complete genome sequence of Corynebacterium casei LMG S-19264T (=DSM 44701T), isolated from a smear-ripened cheese.</title>
        <authorList>
            <consortium name="US DOE Joint Genome Institute (JGI-PGF)"/>
            <person name="Walter F."/>
            <person name="Albersmeier A."/>
            <person name="Kalinowski J."/>
            <person name="Ruckert C."/>
        </authorList>
    </citation>
    <scope>NUCLEOTIDE SEQUENCE [LARGE SCALE GENOMIC DNA]</scope>
    <source>
        <strain evidence="6 7">IBRC-M 10912</strain>
    </source>
</reference>
<dbReference type="AlphaFoldDB" id="A0ABD5NXJ1"/>
<dbReference type="GeneID" id="71854837"/>
<comment type="similarity">
    <text evidence="2">Belongs to the carotenoid oxygenase family.</text>
</comment>
<dbReference type="EMBL" id="JBHSDJ010000013">
    <property type="protein sequence ID" value="MFC4246384.1"/>
    <property type="molecule type" value="Genomic_DNA"/>
</dbReference>
<gene>
    <name evidence="6" type="ORF">ACFOZ7_05165</name>
</gene>
<dbReference type="RefSeq" id="WP_246967228.1">
    <property type="nucleotide sequence ID" value="NZ_CP095397.1"/>
</dbReference>
<dbReference type="GO" id="GO:0046872">
    <property type="term" value="F:metal ion binding"/>
    <property type="evidence" value="ECO:0007669"/>
    <property type="project" value="UniProtKB-KW"/>
</dbReference>
<name>A0ABD5NXJ1_9EURY</name>
<dbReference type="Pfam" id="PF03055">
    <property type="entry name" value="RPE65"/>
    <property type="match status" value="1"/>
</dbReference>
<evidence type="ECO:0000256" key="3">
    <source>
        <dbReference type="ARBA" id="ARBA00022723"/>
    </source>
</evidence>
<comment type="caution">
    <text evidence="6">The sequence shown here is derived from an EMBL/GenBank/DDBJ whole genome shotgun (WGS) entry which is preliminary data.</text>
</comment>
<protein>
    <submittedName>
        <fullName evidence="6">Carotenoid oxygenase family protein</fullName>
    </submittedName>
</protein>
<dbReference type="PANTHER" id="PTHR10543:SF24">
    <property type="entry name" value="CAROTENOID ISOMEROOXYGENASE"/>
    <property type="match status" value="1"/>
</dbReference>
<organism evidence="6 7">
    <name type="scientific">Natribaculum luteum</name>
    <dbReference type="NCBI Taxonomy" id="1586232"/>
    <lineage>
        <taxon>Archaea</taxon>
        <taxon>Methanobacteriati</taxon>
        <taxon>Methanobacteriota</taxon>
        <taxon>Stenosarchaea group</taxon>
        <taxon>Halobacteria</taxon>
        <taxon>Halobacteriales</taxon>
        <taxon>Natrialbaceae</taxon>
        <taxon>Natribaculum</taxon>
    </lineage>
</organism>
<evidence type="ECO:0000256" key="1">
    <source>
        <dbReference type="ARBA" id="ARBA00001954"/>
    </source>
</evidence>
<evidence type="ECO:0000313" key="7">
    <source>
        <dbReference type="Proteomes" id="UP001595821"/>
    </source>
</evidence>
<keyword evidence="5" id="KW-0408">Iron</keyword>
<evidence type="ECO:0000256" key="2">
    <source>
        <dbReference type="ARBA" id="ARBA00006787"/>
    </source>
</evidence>
<accession>A0ABD5NXJ1</accession>
<dbReference type="Proteomes" id="UP001595821">
    <property type="component" value="Unassembled WGS sequence"/>
</dbReference>
<keyword evidence="3" id="KW-0479">Metal-binding</keyword>
<proteinExistence type="inferred from homology"/>
<comment type="cofactor">
    <cofactor evidence="1">
        <name>Fe(2+)</name>
        <dbReference type="ChEBI" id="CHEBI:29033"/>
    </cofactor>
</comment>
<keyword evidence="4" id="KW-0560">Oxidoreductase</keyword>
<evidence type="ECO:0000313" key="6">
    <source>
        <dbReference type="EMBL" id="MFC4246384.1"/>
    </source>
</evidence>
<dbReference type="PANTHER" id="PTHR10543">
    <property type="entry name" value="BETA-CAROTENE DIOXYGENASE"/>
    <property type="match status" value="1"/>
</dbReference>
<evidence type="ECO:0000256" key="5">
    <source>
        <dbReference type="ARBA" id="ARBA00023004"/>
    </source>
</evidence>